<protein>
    <recommendedName>
        <fullName evidence="2">histidine kinase</fullName>
        <ecNumber evidence="2">2.7.13.3</ecNumber>
    </recommendedName>
</protein>
<dbReference type="InterPro" id="IPR036097">
    <property type="entry name" value="HisK_dim/P_sf"/>
</dbReference>
<dbReference type="OrthoDB" id="9810447at2"/>
<dbReference type="Pfam" id="PF13424">
    <property type="entry name" value="TPR_12"/>
    <property type="match status" value="1"/>
</dbReference>
<dbReference type="eggNOG" id="COG0457">
    <property type="taxonomic scope" value="Bacteria"/>
</dbReference>
<feature type="domain" description="Histidine kinase" evidence="6">
    <location>
        <begin position="458"/>
        <end position="667"/>
    </location>
</feature>
<dbReference type="InterPro" id="IPR011990">
    <property type="entry name" value="TPR-like_helical_dom_sf"/>
</dbReference>
<dbReference type="KEGG" id="fte:Fluta_2569"/>
<dbReference type="AlphaFoldDB" id="F2IEL4"/>
<feature type="transmembrane region" description="Helical" evidence="4">
    <location>
        <begin position="408"/>
        <end position="427"/>
    </location>
</feature>
<dbReference type="InterPro" id="IPR003661">
    <property type="entry name" value="HisK_dim/P_dom"/>
</dbReference>
<evidence type="ECO:0000256" key="2">
    <source>
        <dbReference type="ARBA" id="ARBA00012438"/>
    </source>
</evidence>
<dbReference type="Proteomes" id="UP000007463">
    <property type="component" value="Chromosome"/>
</dbReference>
<keyword evidence="8" id="KW-1185">Reference proteome</keyword>
<dbReference type="Gene3D" id="1.10.287.130">
    <property type="match status" value="1"/>
</dbReference>
<evidence type="ECO:0000256" key="3">
    <source>
        <dbReference type="ARBA" id="ARBA00022553"/>
    </source>
</evidence>
<dbReference type="EC" id="2.7.13.3" evidence="2"/>
<keyword evidence="7" id="KW-0808">Transferase</keyword>
<dbReference type="SUPFAM" id="SSF47384">
    <property type="entry name" value="Homodimeric domain of signal transducing histidine kinase"/>
    <property type="match status" value="1"/>
</dbReference>
<organism evidence="7 8">
    <name type="scientific">Fluviicola taffensis (strain DSM 16823 / NCIMB 13979 / RW262)</name>
    <dbReference type="NCBI Taxonomy" id="755732"/>
    <lineage>
        <taxon>Bacteria</taxon>
        <taxon>Pseudomonadati</taxon>
        <taxon>Bacteroidota</taxon>
        <taxon>Flavobacteriia</taxon>
        <taxon>Flavobacteriales</taxon>
        <taxon>Crocinitomicaceae</taxon>
        <taxon>Fluviicola</taxon>
    </lineage>
</organism>
<keyword evidence="4" id="KW-1133">Transmembrane helix</keyword>
<proteinExistence type="predicted"/>
<evidence type="ECO:0000256" key="4">
    <source>
        <dbReference type="SAM" id="Phobius"/>
    </source>
</evidence>
<reference evidence="7 8" key="1">
    <citation type="journal article" date="2011" name="Stand. Genomic Sci.">
        <title>Complete genome sequence of the gliding freshwater bacterium Fluviicola taffensis type strain (RW262).</title>
        <authorList>
            <person name="Woyke T."/>
            <person name="Chertkov O."/>
            <person name="Lapidus A."/>
            <person name="Nolan M."/>
            <person name="Lucas S."/>
            <person name="Del Rio T.G."/>
            <person name="Tice H."/>
            <person name="Cheng J.F."/>
            <person name="Tapia R."/>
            <person name="Han C."/>
            <person name="Goodwin L."/>
            <person name="Pitluck S."/>
            <person name="Liolios K."/>
            <person name="Pagani I."/>
            <person name="Ivanova N."/>
            <person name="Huntemann M."/>
            <person name="Mavromatis K."/>
            <person name="Mikhailova N."/>
            <person name="Pati A."/>
            <person name="Chen A."/>
            <person name="Palaniappan K."/>
            <person name="Land M."/>
            <person name="Hauser L."/>
            <person name="Brambilla E.M."/>
            <person name="Rohde M."/>
            <person name="Mwirichia R."/>
            <person name="Sikorski J."/>
            <person name="Tindall B.J."/>
            <person name="Goker M."/>
            <person name="Bristow J."/>
            <person name="Eisen J.A."/>
            <person name="Markowitz V."/>
            <person name="Hugenholtz P."/>
            <person name="Klenk H.P."/>
            <person name="Kyrpides N.C."/>
        </authorList>
    </citation>
    <scope>NUCLEOTIDE SEQUENCE [LARGE SCALE GENOMIC DNA]</scope>
    <source>
        <strain evidence="8">DSM 16823 / RW262 / RW262</strain>
    </source>
</reference>
<keyword evidence="3" id="KW-0597">Phosphoprotein</keyword>
<evidence type="ECO:0000313" key="8">
    <source>
        <dbReference type="Proteomes" id="UP000007463"/>
    </source>
</evidence>
<dbReference type="CDD" id="cd00075">
    <property type="entry name" value="HATPase"/>
    <property type="match status" value="1"/>
</dbReference>
<accession>F2IEL4</accession>
<dbReference type="Pfam" id="PF02518">
    <property type="entry name" value="HATPase_c"/>
    <property type="match status" value="1"/>
</dbReference>
<name>F2IEL4_FLUTR</name>
<feature type="signal peptide" evidence="5">
    <location>
        <begin position="1"/>
        <end position="29"/>
    </location>
</feature>
<evidence type="ECO:0000256" key="5">
    <source>
        <dbReference type="SAM" id="SignalP"/>
    </source>
</evidence>
<dbReference type="Gene3D" id="1.25.40.10">
    <property type="entry name" value="Tetratricopeptide repeat domain"/>
    <property type="match status" value="2"/>
</dbReference>
<dbReference type="InterPro" id="IPR036890">
    <property type="entry name" value="HATPase_C_sf"/>
</dbReference>
<evidence type="ECO:0000313" key="7">
    <source>
        <dbReference type="EMBL" id="AEA44553.1"/>
    </source>
</evidence>
<reference evidence="8" key="2">
    <citation type="submission" date="2011-02" db="EMBL/GenBank/DDBJ databases">
        <title>The complete genome of Fluviicola taffensis DSM 16823.</title>
        <authorList>
            <consortium name="US DOE Joint Genome Institute (JGI-PGF)"/>
            <person name="Lucas S."/>
            <person name="Copeland A."/>
            <person name="Lapidus A."/>
            <person name="Bruce D."/>
            <person name="Goodwin L."/>
            <person name="Pitluck S."/>
            <person name="Kyrpides N."/>
            <person name="Mavromatis K."/>
            <person name="Ivanova N."/>
            <person name="Mikhailova N."/>
            <person name="Pagani I."/>
            <person name="Chertkov O."/>
            <person name="Detter J.C."/>
            <person name="Han C."/>
            <person name="Tapia R."/>
            <person name="Land M."/>
            <person name="Hauser L."/>
            <person name="Markowitz V."/>
            <person name="Cheng J.-F."/>
            <person name="Hugenholtz P."/>
            <person name="Woyke T."/>
            <person name="Wu D."/>
            <person name="Tindall B."/>
            <person name="Pomrenke H.G."/>
            <person name="Brambilla E."/>
            <person name="Klenk H.-P."/>
            <person name="Eisen J.A."/>
        </authorList>
    </citation>
    <scope>NUCLEOTIDE SEQUENCE [LARGE SCALE GENOMIC DNA]</scope>
    <source>
        <strain evidence="8">DSM 16823 / RW262 / RW262</strain>
    </source>
</reference>
<dbReference type="SUPFAM" id="SSF48452">
    <property type="entry name" value="TPR-like"/>
    <property type="match status" value="2"/>
</dbReference>
<evidence type="ECO:0000256" key="1">
    <source>
        <dbReference type="ARBA" id="ARBA00000085"/>
    </source>
</evidence>
<comment type="catalytic activity">
    <reaction evidence="1">
        <text>ATP + protein L-histidine = ADP + protein N-phospho-L-histidine.</text>
        <dbReference type="EC" id="2.7.13.3"/>
    </reaction>
</comment>
<dbReference type="eggNOG" id="COG2205">
    <property type="taxonomic scope" value="Bacteria"/>
</dbReference>
<dbReference type="STRING" id="755732.Fluta_2569"/>
<keyword evidence="4" id="KW-0472">Membrane</keyword>
<dbReference type="PROSITE" id="PS50109">
    <property type="entry name" value="HIS_KIN"/>
    <property type="match status" value="1"/>
</dbReference>
<dbReference type="Gene3D" id="3.30.565.10">
    <property type="entry name" value="Histidine kinase-like ATPase, C-terminal domain"/>
    <property type="match status" value="1"/>
</dbReference>
<dbReference type="SMART" id="SM00388">
    <property type="entry name" value="HisKA"/>
    <property type="match status" value="1"/>
</dbReference>
<dbReference type="InterPro" id="IPR003594">
    <property type="entry name" value="HATPase_dom"/>
</dbReference>
<gene>
    <name evidence="7" type="ordered locus">Fluta_2569</name>
</gene>
<dbReference type="InterPro" id="IPR005467">
    <property type="entry name" value="His_kinase_dom"/>
</dbReference>
<dbReference type="RefSeq" id="WP_013687323.1">
    <property type="nucleotide sequence ID" value="NC_015321.1"/>
</dbReference>
<dbReference type="SUPFAM" id="SSF55874">
    <property type="entry name" value="ATPase domain of HSP90 chaperone/DNA topoisomerase II/histidine kinase"/>
    <property type="match status" value="1"/>
</dbReference>
<keyword evidence="4" id="KW-0812">Transmembrane</keyword>
<dbReference type="PANTHER" id="PTHR43547:SF2">
    <property type="entry name" value="HYBRID SIGNAL TRANSDUCTION HISTIDINE KINASE C"/>
    <property type="match status" value="1"/>
</dbReference>
<dbReference type="CDD" id="cd00082">
    <property type="entry name" value="HisKA"/>
    <property type="match status" value="1"/>
</dbReference>
<sequence precursor="true">MILSHFKFFQRKKFKLLVLLVFVQLTCNAQEKDRDTNVWIAIFKNNPDFVKKSIATQNLAKYYNYYYQPKRGIYWAKKGLPIVKKTEVDSILWRHYDYLASLYDADLDYNQSIHCMLLSLELKKKAKRWKLVAGTYNDLGVVYGEKSDFVTQANYYYKTKKIYDQIGNVEDITSINMNIAGTYYKQGFYQKSLDGYKKEIPTLKKHKFWFNLYIGYSYIANCYGKLKQQDSAFHYALLNTKLSIQMKDDISSFESWGRVAYFCSEFDHFQDYSKAIDSVIFYSKKISYEEIDWSDYYNSLGTYEVKITHNYSKALENYQKSLAISKNRSNKTTELETLLLISKCYENSGDYKRAQETMREAYSLKESILTNESRSKIAEMQTRYETGKKEAQIKILNKENKLKQQTTYFLFGGLALLAFIIISLIRNNKLKQKNNKKLSNLNDALDEANQSKVKLFSILSHDLRSPVSGLYTYLQLLKMAPTKMNPEFRLLKEEQLANNIENLLNTMEDLLIWSKSQMDSFTPEKKTLSLTELLQCVLKIYKPSITQKEITLILPEDDFSFYSDENILQTVFRNILSNAIKHTPEHGNIRISWESEDQKSRILFFNSGIPIQDLESTKIFDWNQINSQNSGYGLKISHMLAEKVNIHIFANPVSEGTLFTVEIRNLTSKT</sequence>
<dbReference type="PANTHER" id="PTHR43547">
    <property type="entry name" value="TWO-COMPONENT HISTIDINE KINASE"/>
    <property type="match status" value="1"/>
</dbReference>
<feature type="chain" id="PRO_5003279794" description="histidine kinase" evidence="5">
    <location>
        <begin position="30"/>
        <end position="670"/>
    </location>
</feature>
<dbReference type="EMBL" id="CP002542">
    <property type="protein sequence ID" value="AEA44553.1"/>
    <property type="molecule type" value="Genomic_DNA"/>
</dbReference>
<keyword evidence="7" id="KW-0418">Kinase</keyword>
<dbReference type="SMART" id="SM00387">
    <property type="entry name" value="HATPase_c"/>
    <property type="match status" value="1"/>
</dbReference>
<dbReference type="HOGENOM" id="CLU_000445_114_67_10"/>
<keyword evidence="5" id="KW-0732">Signal</keyword>
<dbReference type="GO" id="GO:0000155">
    <property type="term" value="F:phosphorelay sensor kinase activity"/>
    <property type="evidence" value="ECO:0007669"/>
    <property type="project" value="InterPro"/>
</dbReference>
<evidence type="ECO:0000259" key="6">
    <source>
        <dbReference type="PROSITE" id="PS50109"/>
    </source>
</evidence>